<comment type="caution">
    <text evidence="2">Lacks conserved residue(s) required for the propagation of feature annotation.</text>
</comment>
<dbReference type="AlphaFoldDB" id="A0A7R9G1Y0"/>
<evidence type="ECO:0000256" key="1">
    <source>
        <dbReference type="ARBA" id="ARBA00023157"/>
    </source>
</evidence>
<evidence type="ECO:0000256" key="3">
    <source>
        <dbReference type="SAM" id="MobiDB-lite"/>
    </source>
</evidence>
<feature type="signal peptide" evidence="4">
    <location>
        <begin position="1"/>
        <end position="22"/>
    </location>
</feature>
<name>A0A7R9G1Y0_TIMSH</name>
<keyword evidence="4" id="KW-0732">Signal</keyword>
<dbReference type="InterPro" id="IPR058698">
    <property type="entry name" value="CUB_metazoa"/>
</dbReference>
<evidence type="ECO:0000256" key="2">
    <source>
        <dbReference type="PROSITE-ProRule" id="PRU00059"/>
    </source>
</evidence>
<accession>A0A7R9G1Y0</accession>
<keyword evidence="1" id="KW-1015">Disulfide bond</keyword>
<dbReference type="InterPro" id="IPR000859">
    <property type="entry name" value="CUB_dom"/>
</dbReference>
<dbReference type="PROSITE" id="PS01180">
    <property type="entry name" value="CUB"/>
    <property type="match status" value="1"/>
</dbReference>
<evidence type="ECO:0000313" key="6">
    <source>
        <dbReference type="EMBL" id="CAD7263893.1"/>
    </source>
</evidence>
<feature type="domain" description="CUB" evidence="5">
    <location>
        <begin position="127"/>
        <end position="232"/>
    </location>
</feature>
<gene>
    <name evidence="6" type="ORF">TSIB3V08_LOCUS7960</name>
</gene>
<dbReference type="EMBL" id="OC003940">
    <property type="protein sequence ID" value="CAD7263893.1"/>
    <property type="molecule type" value="Genomic_DNA"/>
</dbReference>
<dbReference type="Pfam" id="PF26080">
    <property type="entry name" value="CUB_animal"/>
    <property type="match status" value="1"/>
</dbReference>
<evidence type="ECO:0000256" key="4">
    <source>
        <dbReference type="SAM" id="SignalP"/>
    </source>
</evidence>
<dbReference type="SUPFAM" id="SSF49854">
    <property type="entry name" value="Spermadhesin, CUB domain"/>
    <property type="match status" value="1"/>
</dbReference>
<protein>
    <recommendedName>
        <fullName evidence="5">CUB domain-containing protein</fullName>
    </recommendedName>
</protein>
<dbReference type="Gene3D" id="2.60.120.290">
    <property type="entry name" value="Spermadhesin, CUB domain"/>
    <property type="match status" value="2"/>
</dbReference>
<organism evidence="6">
    <name type="scientific">Timema shepardi</name>
    <name type="common">Walking stick</name>
    <dbReference type="NCBI Taxonomy" id="629360"/>
    <lineage>
        <taxon>Eukaryota</taxon>
        <taxon>Metazoa</taxon>
        <taxon>Ecdysozoa</taxon>
        <taxon>Arthropoda</taxon>
        <taxon>Hexapoda</taxon>
        <taxon>Insecta</taxon>
        <taxon>Pterygota</taxon>
        <taxon>Neoptera</taxon>
        <taxon>Polyneoptera</taxon>
        <taxon>Phasmatodea</taxon>
        <taxon>Timematodea</taxon>
        <taxon>Timematoidea</taxon>
        <taxon>Timematidae</taxon>
        <taxon>Timema</taxon>
    </lineage>
</organism>
<dbReference type="PANTHER" id="PTHR33236:SF5">
    <property type="entry name" value="CUB DOMAIN-CONTAINING PROTEIN"/>
    <property type="match status" value="1"/>
</dbReference>
<sequence length="472" mass="51047">MADKKIAIAILCTILISASVRSTDDNNIPGREGIQRKHRNLMLYGSYGSLFMPQQQAQQKSENYELEDDTLNSVGTARDDSDSLVCHTQSGATGMCYTDAECEELGGMDLSSCADGEGVCCIVEKSCRNVTTQTVSYFVNPSYPKPDTIGSFCDFRIDVTNANVCQIRLDFDQFNILGPHRSMGICRNDRFMAMTSLPNGIGLSEMCGENTGQHIYVPVDASIGSASVSLMVMTSGLKPYEWRIQVTQIDCRDTPELVGKATPSSPDRDSNLASPSSAVELNMTSALANYATEASKAIGDAGGGGRAPAGCLQYFTEMSGTIQSFNYNKGLGHYQSNLDYAMCIKRSPNTCQVQFKQVQGSDFWINSIEDGRGGGSDELDAFGEPVPLSSVTSDKFCGRSLSGLAVVENAEKLRTGYILDPPDNTSFASTVTSYAAGPIVLRFHTDEATDPEQEIGFHISYQQLATGCMRNL</sequence>
<reference evidence="6" key="1">
    <citation type="submission" date="2020-11" db="EMBL/GenBank/DDBJ databases">
        <authorList>
            <person name="Tran Van P."/>
        </authorList>
    </citation>
    <scope>NUCLEOTIDE SEQUENCE</scope>
</reference>
<feature type="region of interest" description="Disordered" evidence="3">
    <location>
        <begin position="256"/>
        <end position="276"/>
    </location>
</feature>
<evidence type="ECO:0000259" key="5">
    <source>
        <dbReference type="PROSITE" id="PS01180"/>
    </source>
</evidence>
<proteinExistence type="predicted"/>
<dbReference type="InterPro" id="IPR035914">
    <property type="entry name" value="Sperma_CUB_dom_sf"/>
</dbReference>
<feature type="chain" id="PRO_5031192751" description="CUB domain-containing protein" evidence="4">
    <location>
        <begin position="23"/>
        <end position="472"/>
    </location>
</feature>
<dbReference type="PANTHER" id="PTHR33236">
    <property type="entry name" value="INTRAFLAGELLAR TRANSPORT PROTEIN 122 FAMILY PROTEIN-RELATED"/>
    <property type="match status" value="1"/>
</dbReference>